<evidence type="ECO:0000256" key="5">
    <source>
        <dbReference type="ARBA" id="ARBA00022763"/>
    </source>
</evidence>
<dbReference type="GO" id="GO:0140078">
    <property type="term" value="F:class I DNA-(apurinic or apyrimidinic site) endonuclease activity"/>
    <property type="evidence" value="ECO:0007669"/>
    <property type="project" value="UniProtKB-EC"/>
</dbReference>
<dbReference type="InterPro" id="IPR015886">
    <property type="entry name" value="H2TH_FPG"/>
</dbReference>
<evidence type="ECO:0000259" key="17">
    <source>
        <dbReference type="PROSITE" id="PS51068"/>
    </source>
</evidence>
<dbReference type="EMBL" id="AP014648">
    <property type="protein sequence ID" value="BAQ16149.1"/>
    <property type="molecule type" value="Genomic_DNA"/>
</dbReference>
<comment type="function">
    <text evidence="15">Involved in base excision repair of DNA damaged by oxidation or by mutagenic agents. Acts as DNA glycosylase that recognizes and removes damaged bases. Has a preference for oxidized purines, such as 7,8-dihydro-8-oxoguanine (8-oxoG). Has AP (apurinic/apyrimidinic) lyase activity and introduces nicks in the DNA strand. Cleaves the DNA backbone by beta-delta elimination to generate a single-strand break at the site of the removed base with both 3'- and 5'-phosphates.</text>
</comment>
<evidence type="ECO:0000259" key="16">
    <source>
        <dbReference type="PROSITE" id="PS51066"/>
    </source>
</evidence>
<feature type="domain" description="Formamidopyrimidine-DNA glycosylase catalytic" evidence="17">
    <location>
        <begin position="2"/>
        <end position="132"/>
    </location>
</feature>
<dbReference type="STRING" id="1384459.GL4_0686"/>
<dbReference type="InterPro" id="IPR020629">
    <property type="entry name" value="FPG_Glyclase"/>
</dbReference>
<keyword evidence="5 15" id="KW-0227">DNA damage</keyword>
<evidence type="ECO:0000256" key="11">
    <source>
        <dbReference type="ARBA" id="ARBA00023239"/>
    </source>
</evidence>
<dbReference type="EC" id="3.2.2.23" evidence="15"/>
<feature type="active site" description="Schiff-base intermediate with DNA" evidence="15">
    <location>
        <position position="2"/>
    </location>
</feature>
<dbReference type="Gene3D" id="3.20.190.10">
    <property type="entry name" value="MutM-like, N-terminal"/>
    <property type="match status" value="1"/>
</dbReference>
<organism evidence="18 19">
    <name type="scientific">Methyloceanibacter caenitepidi</name>
    <dbReference type="NCBI Taxonomy" id="1384459"/>
    <lineage>
        <taxon>Bacteria</taxon>
        <taxon>Pseudomonadati</taxon>
        <taxon>Pseudomonadota</taxon>
        <taxon>Alphaproteobacteria</taxon>
        <taxon>Hyphomicrobiales</taxon>
        <taxon>Hyphomicrobiaceae</taxon>
        <taxon>Methyloceanibacter</taxon>
    </lineage>
</organism>
<evidence type="ECO:0000256" key="3">
    <source>
        <dbReference type="ARBA" id="ARBA00011245"/>
    </source>
</evidence>
<name>A0A0A8K2C1_9HYPH</name>
<evidence type="ECO:0000256" key="12">
    <source>
        <dbReference type="ARBA" id="ARBA00023268"/>
    </source>
</evidence>
<reference evidence="18 19" key="1">
    <citation type="submission" date="2014-09" db="EMBL/GenBank/DDBJ databases">
        <title>Genome sequencing of Methyloceanibacter caenitepidi Gela4.</title>
        <authorList>
            <person name="Takeuchi M."/>
            <person name="Susumu S."/>
            <person name="Kamagata Y."/>
            <person name="Oshima K."/>
            <person name="Hattori M."/>
            <person name="Iwasaki W."/>
        </authorList>
    </citation>
    <scope>NUCLEOTIDE SEQUENCE [LARGE SCALE GENOMIC DNA]</scope>
    <source>
        <strain evidence="18 19">Gela4</strain>
    </source>
</reference>
<dbReference type="InterPro" id="IPR010979">
    <property type="entry name" value="Ribosomal_uS13-like_H2TH"/>
</dbReference>
<comment type="cofactor">
    <cofactor evidence="15">
        <name>Zn(2+)</name>
        <dbReference type="ChEBI" id="CHEBI:29105"/>
    </cofactor>
    <text evidence="15">Binds 1 zinc ion per subunit.</text>
</comment>
<dbReference type="EC" id="4.2.99.18" evidence="15"/>
<evidence type="ECO:0000256" key="10">
    <source>
        <dbReference type="ARBA" id="ARBA00023204"/>
    </source>
</evidence>
<dbReference type="Pfam" id="PF06831">
    <property type="entry name" value="H2TH"/>
    <property type="match status" value="1"/>
</dbReference>
<comment type="subunit">
    <text evidence="3 15">Monomer.</text>
</comment>
<keyword evidence="10 15" id="KW-0234">DNA repair</keyword>
<protein>
    <recommendedName>
        <fullName evidence="15">Formamidopyrimidine-DNA glycosylase</fullName>
        <shortName evidence="15">Fapy-DNA glycosylase</shortName>
        <ecNumber evidence="15">3.2.2.23</ecNumber>
    </recommendedName>
    <alternativeName>
        <fullName evidence="15">DNA-(apurinic or apyrimidinic site) lyase MutM</fullName>
        <shortName evidence="15">AP lyase MutM</shortName>
        <ecNumber evidence="15">4.2.99.18</ecNumber>
    </alternativeName>
</protein>
<evidence type="ECO:0000313" key="18">
    <source>
        <dbReference type="EMBL" id="BAQ16149.1"/>
    </source>
</evidence>
<feature type="binding site" evidence="15">
    <location>
        <position position="129"/>
    </location>
    <ligand>
        <name>DNA</name>
        <dbReference type="ChEBI" id="CHEBI:16991"/>
    </ligand>
</feature>
<dbReference type="KEGG" id="mcg:GL4_0686"/>
<dbReference type="InterPro" id="IPR010663">
    <property type="entry name" value="Znf_FPG/IleRS"/>
</dbReference>
<feature type="domain" description="FPG-type" evidence="16">
    <location>
        <begin position="263"/>
        <end position="299"/>
    </location>
</feature>
<dbReference type="InterPro" id="IPR012319">
    <property type="entry name" value="FPG_cat"/>
</dbReference>
<dbReference type="AlphaFoldDB" id="A0A0A8K2C1"/>
<dbReference type="GO" id="GO:0034039">
    <property type="term" value="F:8-oxo-7,8-dihydroguanine DNA N-glycosylase activity"/>
    <property type="evidence" value="ECO:0007669"/>
    <property type="project" value="TreeGrafter"/>
</dbReference>
<feature type="active site" description="Proton donor" evidence="15">
    <location>
        <position position="3"/>
    </location>
</feature>
<evidence type="ECO:0000256" key="9">
    <source>
        <dbReference type="ARBA" id="ARBA00023125"/>
    </source>
</evidence>
<dbReference type="PANTHER" id="PTHR22993:SF9">
    <property type="entry name" value="FORMAMIDOPYRIMIDINE-DNA GLYCOSYLASE"/>
    <property type="match status" value="1"/>
</dbReference>
<sequence length="299" mass="32705">MPELPEVETVRRGLEPVLVGNAFARVEQRRPDLRFPLPARFAERLTGRAIEGLDRRAKYLLARLDDGQVLIMHLGMTGRFAIEKAGAGKTAPGDFVHDPSPSAAFGFPKHEHIVFHLGDGSTVRYSDVRRFGIMDLAAAGELESHALFKGLGIEPLGEELTPEWLAGRLKGKTTPIKSALLDQRLIAGLGNIYVCEALHRAGLSPERAAGTLATKTGRPTAKTGALVAAITSVLHDAIRAGGSSLRDYRHTDGRLGRFQHRFQTYGREDARCMRDACDGTIRRIAQGGRSTFYCPICQR</sequence>
<comment type="catalytic activity">
    <reaction evidence="1 15">
        <text>Hydrolysis of DNA containing ring-opened 7-methylguanine residues, releasing 2,6-diamino-4-hydroxy-5-(N-methyl)formamidopyrimidine.</text>
        <dbReference type="EC" id="3.2.2.23"/>
    </reaction>
</comment>
<dbReference type="NCBIfam" id="NF002211">
    <property type="entry name" value="PRK01103.1"/>
    <property type="match status" value="1"/>
</dbReference>
<comment type="catalytic activity">
    <reaction evidence="14 15">
        <text>2'-deoxyribonucleotide-(2'-deoxyribose 5'-phosphate)-2'-deoxyribonucleotide-DNA = a 3'-end 2'-deoxyribonucleotide-(2,3-dehydro-2,3-deoxyribose 5'-phosphate)-DNA + a 5'-end 5'-phospho-2'-deoxyribonucleoside-DNA + H(+)</text>
        <dbReference type="Rhea" id="RHEA:66592"/>
        <dbReference type="Rhea" id="RHEA-COMP:13180"/>
        <dbReference type="Rhea" id="RHEA-COMP:16897"/>
        <dbReference type="Rhea" id="RHEA-COMP:17067"/>
        <dbReference type="ChEBI" id="CHEBI:15378"/>
        <dbReference type="ChEBI" id="CHEBI:136412"/>
        <dbReference type="ChEBI" id="CHEBI:157695"/>
        <dbReference type="ChEBI" id="CHEBI:167181"/>
        <dbReference type="EC" id="4.2.99.18"/>
    </reaction>
</comment>
<dbReference type="RefSeq" id="WP_045364536.1">
    <property type="nucleotide sequence ID" value="NZ_AP014648.1"/>
</dbReference>
<dbReference type="Gene3D" id="1.10.8.50">
    <property type="match status" value="1"/>
</dbReference>
<evidence type="ECO:0000256" key="7">
    <source>
        <dbReference type="ARBA" id="ARBA00022801"/>
    </source>
</evidence>
<dbReference type="HAMAP" id="MF_00103">
    <property type="entry name" value="Fapy_DNA_glycosyl"/>
    <property type="match status" value="1"/>
</dbReference>
<proteinExistence type="inferred from homology"/>
<dbReference type="NCBIfam" id="TIGR00577">
    <property type="entry name" value="fpg"/>
    <property type="match status" value="1"/>
</dbReference>
<feature type="active site" description="Proton donor; for beta-elimination activity" evidence="15">
    <location>
        <position position="58"/>
    </location>
</feature>
<dbReference type="PROSITE" id="PS51068">
    <property type="entry name" value="FPG_CAT"/>
    <property type="match status" value="1"/>
</dbReference>
<evidence type="ECO:0000313" key="19">
    <source>
        <dbReference type="Proteomes" id="UP000031643"/>
    </source>
</evidence>
<gene>
    <name evidence="15" type="primary">mutM</name>
    <name evidence="15" type="synonym">fpg</name>
    <name evidence="18" type="ORF">GL4_0686</name>
</gene>
<keyword evidence="6 15" id="KW-0863">Zinc-finger</keyword>
<feature type="binding site" evidence="15">
    <location>
        <position position="172"/>
    </location>
    <ligand>
        <name>DNA</name>
        <dbReference type="ChEBI" id="CHEBI:16991"/>
    </ligand>
</feature>
<keyword evidence="11 15" id="KW-0456">Lyase</keyword>
<keyword evidence="19" id="KW-1185">Reference proteome</keyword>
<keyword evidence="12 15" id="KW-0511">Multifunctional enzyme</keyword>
<dbReference type="FunFam" id="1.10.8.50:FF:000003">
    <property type="entry name" value="Formamidopyrimidine-DNA glycosylase"/>
    <property type="match status" value="1"/>
</dbReference>
<feature type="active site" description="Proton donor; for delta-elimination activity" evidence="15">
    <location>
        <position position="289"/>
    </location>
</feature>
<dbReference type="SMART" id="SM00898">
    <property type="entry name" value="Fapy_DNA_glyco"/>
    <property type="match status" value="1"/>
</dbReference>
<evidence type="ECO:0000256" key="8">
    <source>
        <dbReference type="ARBA" id="ARBA00022833"/>
    </source>
</evidence>
<dbReference type="SMART" id="SM01232">
    <property type="entry name" value="H2TH"/>
    <property type="match status" value="1"/>
</dbReference>
<evidence type="ECO:0000256" key="4">
    <source>
        <dbReference type="ARBA" id="ARBA00022723"/>
    </source>
</evidence>
<dbReference type="SUPFAM" id="SSF46946">
    <property type="entry name" value="S13-like H2TH domain"/>
    <property type="match status" value="1"/>
</dbReference>
<evidence type="ECO:0000256" key="2">
    <source>
        <dbReference type="ARBA" id="ARBA00009409"/>
    </source>
</evidence>
<evidence type="ECO:0000256" key="13">
    <source>
        <dbReference type="ARBA" id="ARBA00023295"/>
    </source>
</evidence>
<dbReference type="OrthoDB" id="9800855at2"/>
<keyword evidence="13 15" id="KW-0326">Glycosidase</keyword>
<keyword evidence="8 15" id="KW-0862">Zinc</keyword>
<evidence type="ECO:0000256" key="14">
    <source>
        <dbReference type="ARBA" id="ARBA00044632"/>
    </source>
</evidence>
<keyword evidence="9 15" id="KW-0238">DNA-binding</keyword>
<dbReference type="GO" id="GO:0006284">
    <property type="term" value="P:base-excision repair"/>
    <property type="evidence" value="ECO:0007669"/>
    <property type="project" value="InterPro"/>
</dbReference>
<dbReference type="InterPro" id="IPR035937">
    <property type="entry name" value="FPG_N"/>
</dbReference>
<dbReference type="Proteomes" id="UP000031643">
    <property type="component" value="Chromosome"/>
</dbReference>
<dbReference type="PROSITE" id="PS51066">
    <property type="entry name" value="ZF_FPG_2"/>
    <property type="match status" value="1"/>
</dbReference>
<dbReference type="PANTHER" id="PTHR22993">
    <property type="entry name" value="FORMAMIDOPYRIMIDINE-DNA GLYCOSYLASE"/>
    <property type="match status" value="1"/>
</dbReference>
<dbReference type="Pfam" id="PF06827">
    <property type="entry name" value="zf-FPG_IleRS"/>
    <property type="match status" value="1"/>
</dbReference>
<comment type="similarity">
    <text evidence="2 15">Belongs to the FPG family.</text>
</comment>
<dbReference type="GO" id="GO:0003684">
    <property type="term" value="F:damaged DNA binding"/>
    <property type="evidence" value="ECO:0007669"/>
    <property type="project" value="InterPro"/>
</dbReference>
<dbReference type="InterPro" id="IPR000214">
    <property type="entry name" value="Znf_DNA_glyclase/AP_lyase"/>
</dbReference>
<dbReference type="SUPFAM" id="SSF81624">
    <property type="entry name" value="N-terminal domain of MutM-like DNA repair proteins"/>
    <property type="match status" value="1"/>
</dbReference>
<feature type="binding site" evidence="15">
    <location>
        <position position="110"/>
    </location>
    <ligand>
        <name>DNA</name>
        <dbReference type="ChEBI" id="CHEBI:16991"/>
    </ligand>
</feature>
<keyword evidence="7 15" id="KW-0378">Hydrolase</keyword>
<evidence type="ECO:0000256" key="15">
    <source>
        <dbReference type="HAMAP-Rule" id="MF_00103"/>
    </source>
</evidence>
<dbReference type="Pfam" id="PF01149">
    <property type="entry name" value="Fapy_DNA_glyco"/>
    <property type="match status" value="1"/>
</dbReference>
<accession>A0A0A8K2C1</accession>
<dbReference type="HOGENOM" id="CLU_038423_1_1_5"/>
<dbReference type="SUPFAM" id="SSF57716">
    <property type="entry name" value="Glucocorticoid receptor-like (DNA-binding domain)"/>
    <property type="match status" value="1"/>
</dbReference>
<evidence type="ECO:0000256" key="1">
    <source>
        <dbReference type="ARBA" id="ARBA00001668"/>
    </source>
</evidence>
<dbReference type="GO" id="GO:0008270">
    <property type="term" value="F:zinc ion binding"/>
    <property type="evidence" value="ECO:0007669"/>
    <property type="project" value="UniProtKB-UniRule"/>
</dbReference>
<dbReference type="CDD" id="cd08966">
    <property type="entry name" value="EcFpg-like_N"/>
    <property type="match status" value="1"/>
</dbReference>
<evidence type="ECO:0000256" key="6">
    <source>
        <dbReference type="ARBA" id="ARBA00022771"/>
    </source>
</evidence>
<keyword evidence="4 15" id="KW-0479">Metal-binding</keyword>